<dbReference type="InterPro" id="IPR022641">
    <property type="entry name" value="CheR_N"/>
</dbReference>
<dbReference type="InterPro" id="IPR029063">
    <property type="entry name" value="SAM-dependent_MTases_sf"/>
</dbReference>
<dbReference type="Proteomes" id="UP000236728">
    <property type="component" value="Unassembled WGS sequence"/>
</dbReference>
<evidence type="ECO:0000256" key="2">
    <source>
        <dbReference type="ARBA" id="ARBA00012534"/>
    </source>
</evidence>
<dbReference type="InterPro" id="IPR022642">
    <property type="entry name" value="CheR_C"/>
</dbReference>
<evidence type="ECO:0000313" key="8">
    <source>
        <dbReference type="Proteomes" id="UP000236728"/>
    </source>
</evidence>
<dbReference type="Gene3D" id="3.40.50.150">
    <property type="entry name" value="Vaccinia Virus protein VP39"/>
    <property type="match status" value="1"/>
</dbReference>
<evidence type="ECO:0000256" key="5">
    <source>
        <dbReference type="ARBA" id="ARBA00022691"/>
    </source>
</evidence>
<dbReference type="EMBL" id="FNVA01000004">
    <property type="protein sequence ID" value="SEG36810.1"/>
    <property type="molecule type" value="Genomic_DNA"/>
</dbReference>
<feature type="domain" description="CheR-type methyltransferase" evidence="6">
    <location>
        <begin position="12"/>
        <end position="279"/>
    </location>
</feature>
<dbReference type="GO" id="GO:0032259">
    <property type="term" value="P:methylation"/>
    <property type="evidence" value="ECO:0007669"/>
    <property type="project" value="UniProtKB-KW"/>
</dbReference>
<dbReference type="Pfam" id="PF01739">
    <property type="entry name" value="CheR"/>
    <property type="match status" value="1"/>
</dbReference>
<dbReference type="PANTHER" id="PTHR24422">
    <property type="entry name" value="CHEMOTAXIS PROTEIN METHYLTRANSFERASE"/>
    <property type="match status" value="1"/>
</dbReference>
<dbReference type="InterPro" id="IPR036804">
    <property type="entry name" value="CheR_N_sf"/>
</dbReference>
<protein>
    <recommendedName>
        <fullName evidence="2">protein-glutamate O-methyltransferase</fullName>
        <ecNumber evidence="2">2.1.1.80</ecNumber>
    </recommendedName>
</protein>
<dbReference type="Gene3D" id="1.10.155.10">
    <property type="entry name" value="Chemotaxis receptor methyltransferase CheR, N-terminal domain"/>
    <property type="match status" value="1"/>
</dbReference>
<dbReference type="PIRSF" id="PIRSF000410">
    <property type="entry name" value="CheR"/>
    <property type="match status" value="1"/>
</dbReference>
<dbReference type="EC" id="2.1.1.80" evidence="2"/>
<keyword evidence="3 7" id="KW-0489">Methyltransferase</keyword>
<evidence type="ECO:0000256" key="4">
    <source>
        <dbReference type="ARBA" id="ARBA00022679"/>
    </source>
</evidence>
<reference evidence="7 8" key="1">
    <citation type="submission" date="2016-10" db="EMBL/GenBank/DDBJ databases">
        <authorList>
            <person name="de Groot N.N."/>
        </authorList>
    </citation>
    <scope>NUCLEOTIDE SEQUENCE [LARGE SCALE GENOMIC DNA]</scope>
    <source>
        <strain evidence="7 8">DSM 22489</strain>
    </source>
</reference>
<dbReference type="PRINTS" id="PR00996">
    <property type="entry name" value="CHERMTFRASE"/>
</dbReference>
<sequence length="279" mass="32259">MGALGVAHEDRLTRRDFDRVRELVREQCGIQLGPDKHTMVEVRLKRRLRALGHATYTDYCAHLFESRSKAELVSLIDVITTNKTDFFRESNHFDFLTERVLPELNRRAAPMLIWSAACSSGEEPYTMAMVLSEFAEKHESFRFSILATDISTEVLERAETAVYTKQVVEPISASMQRKYLMRSRDRSNDRVRIVPELRSKVEFRRLNFMDEAYGLPVAPQVIFCRNALIYFDRVTQESIVRKLIRELEPGGYLFIGHSETLSQMDLPVTAVASTIYRKI</sequence>
<keyword evidence="4 7" id="KW-0808">Transferase</keyword>
<dbReference type="PROSITE" id="PS50123">
    <property type="entry name" value="CHER"/>
    <property type="match status" value="1"/>
</dbReference>
<keyword evidence="5" id="KW-0949">S-adenosyl-L-methionine</keyword>
<dbReference type="Pfam" id="PF03705">
    <property type="entry name" value="CheR_N"/>
    <property type="match status" value="1"/>
</dbReference>
<dbReference type="InterPro" id="IPR000780">
    <property type="entry name" value="CheR_MeTrfase"/>
</dbReference>
<keyword evidence="8" id="KW-1185">Reference proteome</keyword>
<dbReference type="InterPro" id="IPR026024">
    <property type="entry name" value="Chemotaxis_MeTrfase_CheR"/>
</dbReference>
<evidence type="ECO:0000313" key="7">
    <source>
        <dbReference type="EMBL" id="SEG36810.1"/>
    </source>
</evidence>
<dbReference type="SUPFAM" id="SSF53335">
    <property type="entry name" value="S-adenosyl-L-methionine-dependent methyltransferases"/>
    <property type="match status" value="1"/>
</dbReference>
<accession>A0A1H5ZL12</accession>
<dbReference type="InterPro" id="IPR050903">
    <property type="entry name" value="Bact_Chemotaxis_MeTrfase"/>
</dbReference>
<evidence type="ECO:0000256" key="1">
    <source>
        <dbReference type="ARBA" id="ARBA00001541"/>
    </source>
</evidence>
<proteinExistence type="predicted"/>
<evidence type="ECO:0000256" key="3">
    <source>
        <dbReference type="ARBA" id="ARBA00022603"/>
    </source>
</evidence>
<gene>
    <name evidence="7" type="ORF">SAMN05421819_2716</name>
</gene>
<dbReference type="PANTHER" id="PTHR24422:SF26">
    <property type="entry name" value="CHEMOTAXIS PROTEIN METHYLTRANSFERASE"/>
    <property type="match status" value="1"/>
</dbReference>
<dbReference type="SUPFAM" id="SSF47757">
    <property type="entry name" value="Chemotaxis receptor methyltransferase CheR, N-terminal domain"/>
    <property type="match status" value="1"/>
</dbReference>
<dbReference type="GO" id="GO:0008983">
    <property type="term" value="F:protein-glutamate O-methyltransferase activity"/>
    <property type="evidence" value="ECO:0007669"/>
    <property type="project" value="UniProtKB-EC"/>
</dbReference>
<dbReference type="AlphaFoldDB" id="A0A1H5ZL12"/>
<evidence type="ECO:0000259" key="6">
    <source>
        <dbReference type="PROSITE" id="PS50123"/>
    </source>
</evidence>
<dbReference type="SMART" id="SM00138">
    <property type="entry name" value="MeTrc"/>
    <property type="match status" value="1"/>
</dbReference>
<organism evidence="7 8">
    <name type="scientific">Bryocella elongata</name>
    <dbReference type="NCBI Taxonomy" id="863522"/>
    <lineage>
        <taxon>Bacteria</taxon>
        <taxon>Pseudomonadati</taxon>
        <taxon>Acidobacteriota</taxon>
        <taxon>Terriglobia</taxon>
        <taxon>Terriglobales</taxon>
        <taxon>Acidobacteriaceae</taxon>
        <taxon>Bryocella</taxon>
    </lineage>
</organism>
<name>A0A1H5ZL12_9BACT</name>
<comment type="catalytic activity">
    <reaction evidence="1">
        <text>L-glutamyl-[protein] + S-adenosyl-L-methionine = [protein]-L-glutamate 5-O-methyl ester + S-adenosyl-L-homocysteine</text>
        <dbReference type="Rhea" id="RHEA:24452"/>
        <dbReference type="Rhea" id="RHEA-COMP:10208"/>
        <dbReference type="Rhea" id="RHEA-COMP:10311"/>
        <dbReference type="ChEBI" id="CHEBI:29973"/>
        <dbReference type="ChEBI" id="CHEBI:57856"/>
        <dbReference type="ChEBI" id="CHEBI:59789"/>
        <dbReference type="ChEBI" id="CHEBI:82795"/>
        <dbReference type="EC" id="2.1.1.80"/>
    </reaction>
</comment>